<accession>A0A9Q0M3Y3</accession>
<keyword evidence="2" id="KW-1185">Reference proteome</keyword>
<dbReference type="AlphaFoldDB" id="A0A9Q0M3Y3"/>
<dbReference type="EMBL" id="JAPWDV010000003">
    <property type="protein sequence ID" value="KAJ6217437.1"/>
    <property type="molecule type" value="Genomic_DNA"/>
</dbReference>
<reference evidence="1" key="1">
    <citation type="submission" date="2022-12" db="EMBL/GenBank/DDBJ databases">
        <title>Genome assemblies of Blomia tropicalis.</title>
        <authorList>
            <person name="Cui Y."/>
        </authorList>
    </citation>
    <scope>NUCLEOTIDE SEQUENCE</scope>
    <source>
        <tissue evidence="1">Adult mites</tissue>
    </source>
</reference>
<organism evidence="1 2">
    <name type="scientific">Blomia tropicalis</name>
    <name type="common">Mite</name>
    <dbReference type="NCBI Taxonomy" id="40697"/>
    <lineage>
        <taxon>Eukaryota</taxon>
        <taxon>Metazoa</taxon>
        <taxon>Ecdysozoa</taxon>
        <taxon>Arthropoda</taxon>
        <taxon>Chelicerata</taxon>
        <taxon>Arachnida</taxon>
        <taxon>Acari</taxon>
        <taxon>Acariformes</taxon>
        <taxon>Sarcoptiformes</taxon>
        <taxon>Astigmata</taxon>
        <taxon>Glycyphagoidea</taxon>
        <taxon>Echimyopodidae</taxon>
        <taxon>Blomia</taxon>
    </lineage>
</organism>
<proteinExistence type="predicted"/>
<sequence length="100" mass="11348">MHIFPAHVSLYNDDADRGSVTRTSSIIIISNVYLTTCVLQQGESSRYSVPLSRSDCAISFIEDDTTFGWTREYIRENPTKANRTTSDNLDASRLFILCMF</sequence>
<evidence type="ECO:0000313" key="1">
    <source>
        <dbReference type="EMBL" id="KAJ6217437.1"/>
    </source>
</evidence>
<feature type="non-terminal residue" evidence="1">
    <location>
        <position position="1"/>
    </location>
</feature>
<protein>
    <submittedName>
        <fullName evidence="1">Uncharacterized protein</fullName>
    </submittedName>
</protein>
<comment type="caution">
    <text evidence="1">The sequence shown here is derived from an EMBL/GenBank/DDBJ whole genome shotgun (WGS) entry which is preliminary data.</text>
</comment>
<gene>
    <name evidence="1" type="ORF">RDWZM_008594</name>
</gene>
<dbReference type="Proteomes" id="UP001142055">
    <property type="component" value="Chromosome 3"/>
</dbReference>
<name>A0A9Q0M3Y3_BLOTA</name>
<evidence type="ECO:0000313" key="2">
    <source>
        <dbReference type="Proteomes" id="UP001142055"/>
    </source>
</evidence>